<dbReference type="EMBL" id="PQXN01000153">
    <property type="protein sequence ID" value="TGO51853.1"/>
    <property type="molecule type" value="Genomic_DNA"/>
</dbReference>
<dbReference type="OrthoDB" id="10461545at2759"/>
<evidence type="ECO:0000313" key="1">
    <source>
        <dbReference type="EMBL" id="TGO51853.1"/>
    </source>
</evidence>
<name>A0A4Z1I4D3_9HELO</name>
<sequence length="301" mass="34605">MSNNLHPVDIKPVDIRDVRPGCILWLPPLEPNSQFTCEQHSRLCKSECELNNRAYDHPVLVSNTLPIGNALQVTFITMTSTPMSNDGYSHYSPIGHTFKNNFMSEARSRYWLEGGKTMKKLTYLRLFHTYKKIITQDQPYFGVFGTNRHAKASDHCLDEASMARLRNRLSKLPALPWPHIPEQPDPVRAEGSMSIEDMSASHSESQAVADEDFQRSRSNSNFTHNPEHTQIPVYIHQDVIYYPQPPSQNVSPYQPIVQKHLMATHIPNDISWHIANMREQLMALCDTFRVIDFLNTMQFRG</sequence>
<dbReference type="Proteomes" id="UP000297527">
    <property type="component" value="Unassembled WGS sequence"/>
</dbReference>
<gene>
    <name evidence="1" type="ORF">BCON_0153g00200</name>
</gene>
<accession>A0A4Z1I4D3</accession>
<dbReference type="AlphaFoldDB" id="A0A4Z1I4D3"/>
<reference evidence="1 2" key="1">
    <citation type="submission" date="2017-12" db="EMBL/GenBank/DDBJ databases">
        <title>Comparative genomics of Botrytis spp.</title>
        <authorList>
            <person name="Valero-Jimenez C.A."/>
            <person name="Tapia P."/>
            <person name="Veloso J."/>
            <person name="Silva-Moreno E."/>
            <person name="Staats M."/>
            <person name="Valdes J.H."/>
            <person name="Van Kan J.A.L."/>
        </authorList>
    </citation>
    <scope>NUCLEOTIDE SEQUENCE [LARGE SCALE GENOMIC DNA]</scope>
    <source>
        <strain evidence="1 2">MUCL11595</strain>
    </source>
</reference>
<protein>
    <submittedName>
        <fullName evidence="1">Uncharacterized protein</fullName>
    </submittedName>
</protein>
<comment type="caution">
    <text evidence="1">The sequence shown here is derived from an EMBL/GenBank/DDBJ whole genome shotgun (WGS) entry which is preliminary data.</text>
</comment>
<keyword evidence="2" id="KW-1185">Reference proteome</keyword>
<evidence type="ECO:0000313" key="2">
    <source>
        <dbReference type="Proteomes" id="UP000297527"/>
    </source>
</evidence>
<organism evidence="1 2">
    <name type="scientific">Botryotinia convoluta</name>
    <dbReference type="NCBI Taxonomy" id="54673"/>
    <lineage>
        <taxon>Eukaryota</taxon>
        <taxon>Fungi</taxon>
        <taxon>Dikarya</taxon>
        <taxon>Ascomycota</taxon>
        <taxon>Pezizomycotina</taxon>
        <taxon>Leotiomycetes</taxon>
        <taxon>Helotiales</taxon>
        <taxon>Sclerotiniaceae</taxon>
        <taxon>Botryotinia</taxon>
    </lineage>
</organism>
<proteinExistence type="predicted"/>